<proteinExistence type="predicted"/>
<comment type="caution">
    <text evidence="2">The sequence shown here is derived from an EMBL/GenBank/DDBJ whole genome shotgun (WGS) entry which is preliminary data.</text>
</comment>
<name>A0AA44ZHR3_NEIGO</name>
<evidence type="ECO:0000313" key="3">
    <source>
        <dbReference type="Proteomes" id="UP000223296"/>
    </source>
</evidence>
<feature type="compositionally biased region" description="Basic and acidic residues" evidence="1">
    <location>
        <begin position="1"/>
        <end position="10"/>
    </location>
</feature>
<dbReference type="Proteomes" id="UP000223296">
    <property type="component" value="Unassembled WGS sequence"/>
</dbReference>
<accession>A0AA44ZHR3</accession>
<evidence type="ECO:0000313" key="2">
    <source>
        <dbReference type="EMBL" id="PHJ36355.1"/>
    </source>
</evidence>
<feature type="region of interest" description="Disordered" evidence="1">
    <location>
        <begin position="1"/>
        <end position="34"/>
    </location>
</feature>
<protein>
    <submittedName>
        <fullName evidence="2">Uncharacterized protein</fullName>
    </submittedName>
</protein>
<reference evidence="2 3" key="1">
    <citation type="submission" date="2013-08" db="EMBL/GenBank/DDBJ databases">
        <authorList>
            <person name="Trees D."/>
        </authorList>
    </citation>
    <scope>NUCLEOTIDE SEQUENCE [LARGE SCALE GENOMIC DNA]</scope>
    <source>
        <strain evidence="2 3">3502</strain>
    </source>
</reference>
<evidence type="ECO:0000256" key="1">
    <source>
        <dbReference type="SAM" id="MobiDB-lite"/>
    </source>
</evidence>
<dbReference type="AlphaFoldDB" id="A0AA44ZHR3"/>
<organism evidence="2 3">
    <name type="scientific">Neisseria gonorrhoeae 3502</name>
    <dbReference type="NCBI Taxonomy" id="1193404"/>
    <lineage>
        <taxon>Bacteria</taxon>
        <taxon>Pseudomonadati</taxon>
        <taxon>Pseudomonadota</taxon>
        <taxon>Betaproteobacteria</taxon>
        <taxon>Neisseriales</taxon>
        <taxon>Neisseriaceae</taxon>
        <taxon>Neisseria</taxon>
    </lineage>
</organism>
<gene>
    <name evidence="2" type="ORF">N776_08855</name>
</gene>
<sequence>MLYNNADKKRPVQTAARPEKRNPDCRTPPAAATA</sequence>
<dbReference type="EMBL" id="AVBE01000002">
    <property type="protein sequence ID" value="PHJ36355.1"/>
    <property type="molecule type" value="Genomic_DNA"/>
</dbReference>